<gene>
    <name evidence="3" type="ORF">ACFO3I_06715</name>
</gene>
<evidence type="ECO:0000256" key="1">
    <source>
        <dbReference type="SAM" id="SignalP"/>
    </source>
</evidence>
<dbReference type="Gene3D" id="3.10.450.50">
    <property type="match status" value="1"/>
</dbReference>
<feature type="signal peptide" evidence="1">
    <location>
        <begin position="1"/>
        <end position="18"/>
    </location>
</feature>
<dbReference type="InterPro" id="IPR032710">
    <property type="entry name" value="NTF2-like_dom_sf"/>
</dbReference>
<dbReference type="InterPro" id="IPR027843">
    <property type="entry name" value="DUF4440"/>
</dbReference>
<evidence type="ECO:0000313" key="4">
    <source>
        <dbReference type="Proteomes" id="UP001595962"/>
    </source>
</evidence>
<dbReference type="Pfam" id="PF14534">
    <property type="entry name" value="DUF4440"/>
    <property type="match status" value="1"/>
</dbReference>
<dbReference type="Proteomes" id="UP001595962">
    <property type="component" value="Unassembled WGS sequence"/>
</dbReference>
<proteinExistence type="predicted"/>
<accession>A0ABV9JKD2</accession>
<comment type="caution">
    <text evidence="3">The sequence shown here is derived from an EMBL/GenBank/DDBJ whole genome shotgun (WGS) entry which is preliminary data.</text>
</comment>
<feature type="chain" id="PRO_5046006367" evidence="1">
    <location>
        <begin position="19"/>
        <end position="146"/>
    </location>
</feature>
<dbReference type="SUPFAM" id="SSF54427">
    <property type="entry name" value="NTF2-like"/>
    <property type="match status" value="1"/>
</dbReference>
<reference evidence="4" key="1">
    <citation type="journal article" date="2019" name="Int. J. Syst. Evol. Microbiol.">
        <title>The Global Catalogue of Microorganisms (GCM) 10K type strain sequencing project: providing services to taxonomists for standard genome sequencing and annotation.</title>
        <authorList>
            <consortium name="The Broad Institute Genomics Platform"/>
            <consortium name="The Broad Institute Genome Sequencing Center for Infectious Disease"/>
            <person name="Wu L."/>
            <person name="Ma J."/>
        </authorList>
    </citation>
    <scope>NUCLEOTIDE SEQUENCE [LARGE SCALE GENOMIC DNA]</scope>
    <source>
        <strain evidence="4">DT28</strain>
    </source>
</reference>
<evidence type="ECO:0000313" key="3">
    <source>
        <dbReference type="EMBL" id="MFC4654712.1"/>
    </source>
</evidence>
<dbReference type="RefSeq" id="WP_377332771.1">
    <property type="nucleotide sequence ID" value="NZ_JBHSGB010000006.1"/>
</dbReference>
<keyword evidence="1" id="KW-0732">Signal</keyword>
<sequence>MKKIVLLCCVLCSWGLWAQTAQEQVFAAERAFAKSMADRNIDAFAQYLADDTVFFGQQMLRGKTEVVAGWADFFKGEQAPFSWQPAQVEVSADGLLAHSSGPVKSPDGKVVATFNSVWRQTAPGVWKVQFDKGCERCGCNAATQAN</sequence>
<protein>
    <submittedName>
        <fullName evidence="3">YybH family protein</fullName>
    </submittedName>
</protein>
<evidence type="ECO:0000259" key="2">
    <source>
        <dbReference type="Pfam" id="PF14534"/>
    </source>
</evidence>
<keyword evidence="4" id="KW-1185">Reference proteome</keyword>
<organism evidence="3 4">
    <name type="scientific">Rheinheimera marina</name>
    <dbReference type="NCBI Taxonomy" id="1774958"/>
    <lineage>
        <taxon>Bacteria</taxon>
        <taxon>Pseudomonadati</taxon>
        <taxon>Pseudomonadota</taxon>
        <taxon>Gammaproteobacteria</taxon>
        <taxon>Chromatiales</taxon>
        <taxon>Chromatiaceae</taxon>
        <taxon>Rheinheimera</taxon>
    </lineage>
</organism>
<dbReference type="EMBL" id="JBHSGB010000006">
    <property type="protein sequence ID" value="MFC4654712.1"/>
    <property type="molecule type" value="Genomic_DNA"/>
</dbReference>
<name>A0ABV9JKD2_9GAMM</name>
<feature type="domain" description="DUF4440" evidence="2">
    <location>
        <begin position="27"/>
        <end position="128"/>
    </location>
</feature>